<keyword evidence="7" id="KW-0812">Transmembrane</keyword>
<keyword evidence="10" id="KW-1185">Reference proteome</keyword>
<dbReference type="EMBL" id="JALJOV010000419">
    <property type="protein sequence ID" value="KAK9863877.1"/>
    <property type="molecule type" value="Genomic_DNA"/>
</dbReference>
<dbReference type="AlphaFoldDB" id="A0AAW1T2B8"/>
<proteinExistence type="inferred from homology"/>
<dbReference type="GO" id="GO:0000977">
    <property type="term" value="F:RNA polymerase II transcription regulatory region sequence-specific DNA binding"/>
    <property type="evidence" value="ECO:0007669"/>
    <property type="project" value="TreeGrafter"/>
</dbReference>
<evidence type="ECO:0000313" key="10">
    <source>
        <dbReference type="Proteomes" id="UP001485043"/>
    </source>
</evidence>
<protein>
    <recommendedName>
        <fullName evidence="8">NF-X1-type domain-containing protein</fullName>
    </recommendedName>
</protein>
<feature type="domain" description="NF-X1-type" evidence="8">
    <location>
        <begin position="407"/>
        <end position="425"/>
    </location>
</feature>
<dbReference type="CDD" id="cd06008">
    <property type="entry name" value="NF-X1-zinc-finger"/>
    <property type="match status" value="1"/>
</dbReference>
<dbReference type="Proteomes" id="UP001485043">
    <property type="component" value="Unassembled WGS sequence"/>
</dbReference>
<keyword evidence="7" id="KW-1133">Transmembrane helix</keyword>
<keyword evidence="2" id="KW-0479">Metal-binding</keyword>
<dbReference type="GO" id="GO:0005634">
    <property type="term" value="C:nucleus"/>
    <property type="evidence" value="ECO:0007669"/>
    <property type="project" value="InterPro"/>
</dbReference>
<dbReference type="InterPro" id="IPR000967">
    <property type="entry name" value="Znf_NFX1"/>
</dbReference>
<evidence type="ECO:0000256" key="3">
    <source>
        <dbReference type="ARBA" id="ARBA00022737"/>
    </source>
</evidence>
<dbReference type="InterPro" id="IPR034078">
    <property type="entry name" value="NFX1_fam"/>
</dbReference>
<dbReference type="PANTHER" id="PTHR12360:SF1">
    <property type="entry name" value="NF-X1-TYPE ZINC FINGER PROTEIN NFXL1"/>
    <property type="match status" value="1"/>
</dbReference>
<evidence type="ECO:0000256" key="2">
    <source>
        <dbReference type="ARBA" id="ARBA00022723"/>
    </source>
</evidence>
<evidence type="ECO:0000256" key="1">
    <source>
        <dbReference type="ARBA" id="ARBA00007269"/>
    </source>
</evidence>
<evidence type="ECO:0000256" key="5">
    <source>
        <dbReference type="ARBA" id="ARBA00022833"/>
    </source>
</evidence>
<keyword evidence="3" id="KW-0677">Repeat</keyword>
<comment type="similarity">
    <text evidence="1">Belongs to the NFX1 family.</text>
</comment>
<keyword evidence="4" id="KW-0863">Zinc-finger</keyword>
<evidence type="ECO:0000256" key="6">
    <source>
        <dbReference type="SAM" id="MobiDB-lite"/>
    </source>
</evidence>
<dbReference type="GO" id="GO:0008270">
    <property type="term" value="F:zinc ion binding"/>
    <property type="evidence" value="ECO:0007669"/>
    <property type="project" value="UniProtKB-KW"/>
</dbReference>
<feature type="domain" description="NF-X1-type" evidence="8">
    <location>
        <begin position="372"/>
        <end position="399"/>
    </location>
</feature>
<comment type="caution">
    <text evidence="9">The sequence shown here is derived from an EMBL/GenBank/DDBJ whole genome shotgun (WGS) entry which is preliminary data.</text>
</comment>
<dbReference type="PANTHER" id="PTHR12360">
    <property type="entry name" value="NUCLEAR TRANSCRIPTION FACTOR, X-BOX BINDING 1 NFX1"/>
    <property type="match status" value="1"/>
</dbReference>
<keyword evidence="5" id="KW-0862">Zinc</keyword>
<feature type="compositionally biased region" description="Basic and acidic residues" evidence="6">
    <location>
        <begin position="546"/>
        <end position="555"/>
    </location>
</feature>
<name>A0AAW1T2B8_9CHLO</name>
<reference evidence="9 10" key="1">
    <citation type="journal article" date="2024" name="Nat. Commun.">
        <title>Phylogenomics reveals the evolutionary origins of lichenization in chlorophyte algae.</title>
        <authorList>
            <person name="Puginier C."/>
            <person name="Libourel C."/>
            <person name="Otte J."/>
            <person name="Skaloud P."/>
            <person name="Haon M."/>
            <person name="Grisel S."/>
            <person name="Petersen M."/>
            <person name="Berrin J.G."/>
            <person name="Delaux P.M."/>
            <person name="Dal Grande F."/>
            <person name="Keller J."/>
        </authorList>
    </citation>
    <scope>NUCLEOTIDE SEQUENCE [LARGE SCALE GENOMIC DNA]</scope>
    <source>
        <strain evidence="9 10">SAG 2523</strain>
    </source>
</reference>
<sequence>MTGVTASFISFAFRHGHSSTEATANLIQNPCQPWDLTNRRPLADVQRKSGAARSCAETGCPAAIAARASVTPTPALLVVSLRRTAACVGGRQHRALALVHAARRSSQTWPAQRQPPPAAALARSCCPVATTTAQSAAIRATAPPPAALSPSSPVTAANPKRLCHVMSPSGANADVPTGRIVACTSASGAAAMETARPVKRCVAGSSGAETTSARPHAIRGPASPALCQPPSPVPVEASAIGCPVEQKAEPNHLFVHVPAQSPSSAVMPLKSRPISVILGHALLATRRFTPPLPPSAPGFISIRQRAEEPPSLCPSHIAAEAAASVKDARTPCPSCHAAVARKCLGGHLSKDLPCSAAEDFTCDKSCNRPLACGNHTCQRLCHAPAASWPAGKPCAVCQEPCQKQRSCDHPCPLGCHPGACPPCTAPVNLPCFCGTSLVSLTCCQQQDAAALERVKHCRRQRIKLPCQEARKEMAKLGRDPGELALGQAVRLLPCTAACQQPQAHAAKAETKTEVPNLPKGKEASAASKTVVAERPASGSQKGKRRNREERAREQQEAAAAQQQNTIFRKIKAAVDAYGGAALQILIALTVLGLGWLIARALV</sequence>
<evidence type="ECO:0000256" key="7">
    <source>
        <dbReference type="SAM" id="Phobius"/>
    </source>
</evidence>
<evidence type="ECO:0000259" key="8">
    <source>
        <dbReference type="SMART" id="SM00438"/>
    </source>
</evidence>
<dbReference type="GO" id="GO:0000981">
    <property type="term" value="F:DNA-binding transcription factor activity, RNA polymerase II-specific"/>
    <property type="evidence" value="ECO:0007669"/>
    <property type="project" value="TreeGrafter"/>
</dbReference>
<accession>A0AAW1T2B8</accession>
<feature type="region of interest" description="Disordered" evidence="6">
    <location>
        <begin position="507"/>
        <end position="557"/>
    </location>
</feature>
<dbReference type="SMART" id="SM00438">
    <property type="entry name" value="ZnF_NFX"/>
    <property type="match status" value="2"/>
</dbReference>
<gene>
    <name evidence="9" type="ORF">WJX84_004709</name>
</gene>
<feature type="transmembrane region" description="Helical" evidence="7">
    <location>
        <begin position="576"/>
        <end position="598"/>
    </location>
</feature>
<keyword evidence="7" id="KW-0472">Membrane</keyword>
<evidence type="ECO:0000313" key="9">
    <source>
        <dbReference type="EMBL" id="KAK9863877.1"/>
    </source>
</evidence>
<evidence type="ECO:0000256" key="4">
    <source>
        <dbReference type="ARBA" id="ARBA00022771"/>
    </source>
</evidence>
<organism evidence="9 10">
    <name type="scientific">Apatococcus fuscideae</name>
    <dbReference type="NCBI Taxonomy" id="2026836"/>
    <lineage>
        <taxon>Eukaryota</taxon>
        <taxon>Viridiplantae</taxon>
        <taxon>Chlorophyta</taxon>
        <taxon>core chlorophytes</taxon>
        <taxon>Trebouxiophyceae</taxon>
        <taxon>Chlorellales</taxon>
        <taxon>Chlorellaceae</taxon>
        <taxon>Apatococcus</taxon>
    </lineage>
</organism>